<accession>A0A9D1MV76</accession>
<evidence type="ECO:0000259" key="8">
    <source>
        <dbReference type="Pfam" id="PF00370"/>
    </source>
</evidence>
<dbReference type="GO" id="GO:0006071">
    <property type="term" value="P:glycerol metabolic process"/>
    <property type="evidence" value="ECO:0007669"/>
    <property type="project" value="TreeGrafter"/>
</dbReference>
<evidence type="ECO:0000256" key="1">
    <source>
        <dbReference type="ARBA" id="ARBA00009156"/>
    </source>
</evidence>
<dbReference type="AlphaFoldDB" id="A0A9D1MV76"/>
<dbReference type="Proteomes" id="UP000824125">
    <property type="component" value="Unassembled WGS sequence"/>
</dbReference>
<dbReference type="PANTHER" id="PTHR10196:SF93">
    <property type="entry name" value="L-RHAMNULOKINASE"/>
    <property type="match status" value="1"/>
</dbReference>
<keyword evidence="2" id="KW-0808">Transferase</keyword>
<reference evidence="10" key="2">
    <citation type="journal article" date="2021" name="PeerJ">
        <title>Extensive microbial diversity within the chicken gut microbiome revealed by metagenomics and culture.</title>
        <authorList>
            <person name="Gilroy R."/>
            <person name="Ravi A."/>
            <person name="Getino M."/>
            <person name="Pursley I."/>
            <person name="Horton D.L."/>
            <person name="Alikhan N.F."/>
            <person name="Baker D."/>
            <person name="Gharbi K."/>
            <person name="Hall N."/>
            <person name="Watson M."/>
            <person name="Adriaenssens E.M."/>
            <person name="Foster-Nyarko E."/>
            <person name="Jarju S."/>
            <person name="Secka A."/>
            <person name="Antonio M."/>
            <person name="Oren A."/>
            <person name="Chaudhuri R.R."/>
            <person name="La Ragione R."/>
            <person name="Hildebrand F."/>
            <person name="Pallen M.J."/>
        </authorList>
    </citation>
    <scope>NUCLEOTIDE SEQUENCE</scope>
    <source>
        <strain evidence="10">CHK176-6737</strain>
    </source>
</reference>
<proteinExistence type="inferred from homology"/>
<evidence type="ECO:0000256" key="3">
    <source>
        <dbReference type="ARBA" id="ARBA00022741"/>
    </source>
</evidence>
<keyword evidence="5" id="KW-0067">ATP-binding</keyword>
<dbReference type="GO" id="GO:0008993">
    <property type="term" value="F:rhamnulokinase activity"/>
    <property type="evidence" value="ECO:0007669"/>
    <property type="project" value="InterPro"/>
</dbReference>
<dbReference type="InterPro" id="IPR018484">
    <property type="entry name" value="FGGY_N"/>
</dbReference>
<gene>
    <name evidence="10" type="ORF">IAD23_05130</name>
</gene>
<dbReference type="GO" id="GO:0004370">
    <property type="term" value="F:glycerol kinase activity"/>
    <property type="evidence" value="ECO:0007669"/>
    <property type="project" value="TreeGrafter"/>
</dbReference>
<feature type="domain" description="Carbohydrate kinase FGGY N-terminal" evidence="8">
    <location>
        <begin position="4"/>
        <end position="210"/>
    </location>
</feature>
<dbReference type="SUPFAM" id="SSF53067">
    <property type="entry name" value="Actin-like ATPase domain"/>
    <property type="match status" value="2"/>
</dbReference>
<dbReference type="CDD" id="cd07771">
    <property type="entry name" value="ASKHA_NBD_FGGY_RhaB-like"/>
    <property type="match status" value="1"/>
</dbReference>
<evidence type="ECO:0000256" key="5">
    <source>
        <dbReference type="ARBA" id="ARBA00022840"/>
    </source>
</evidence>
<dbReference type="EMBL" id="DVNM01000028">
    <property type="protein sequence ID" value="HIU69325.1"/>
    <property type="molecule type" value="Genomic_DNA"/>
</dbReference>
<dbReference type="InterPro" id="IPR013449">
    <property type="entry name" value="Rhamnulokinase"/>
</dbReference>
<reference evidence="10" key="1">
    <citation type="submission" date="2020-10" db="EMBL/GenBank/DDBJ databases">
        <authorList>
            <person name="Gilroy R."/>
        </authorList>
    </citation>
    <scope>NUCLEOTIDE SEQUENCE</scope>
    <source>
        <strain evidence="10">CHK176-6737</strain>
    </source>
</reference>
<dbReference type="GO" id="GO:0019301">
    <property type="term" value="P:rhamnose catabolic process"/>
    <property type="evidence" value="ECO:0007669"/>
    <property type="project" value="InterPro"/>
</dbReference>
<keyword evidence="3" id="KW-0547">Nucleotide-binding</keyword>
<organism evidence="10 11">
    <name type="scientific">Candidatus Scybalenecus merdavium</name>
    <dbReference type="NCBI Taxonomy" id="2840939"/>
    <lineage>
        <taxon>Bacteria</taxon>
        <taxon>Bacillati</taxon>
        <taxon>Bacillota</taxon>
        <taxon>Clostridia</taxon>
        <taxon>Eubacteriales</taxon>
        <taxon>Oscillospiraceae</taxon>
        <taxon>Oscillospiraceae incertae sedis</taxon>
        <taxon>Candidatus Scybalenecus</taxon>
    </lineage>
</organism>
<dbReference type="Gene3D" id="3.30.420.40">
    <property type="match status" value="2"/>
</dbReference>
<keyword evidence="6" id="KW-1015">Disulfide bond</keyword>
<sequence>MKTVLAFDFGASSGRAIRGSYDGKNISLDEIHRFENVPVQEDGALCHDVEMMLREIRTACRKCGKTDALAFDTWGVDYGLLNERGKLIALPRHYRGVQTQAALEKAEASLGRHTLYRETGCQVMGINTLFQLLSDCNAAQADTLLFMPDLFGYFLTGEKVCERSIASTSQMLSPVSKTWSAPVLEACGIRTSLLPPLVNSGTVLGSYKGSKVISVAGHDTQCAVAAMPCKEKENAAFLSCGTWSLIGCELDEPVLTQESSRAGLSNELGANGKINYLKNISGLWLIQEVRRDFAAQGRKYTYNDLEQMARASTPFACFIDPDDTALSRPGGLAGKICAYCAATHQPVPETDGTVLRCIYESLALKYRFALEQIADCTGKSFDVLYMLGGGTKDKFLCSLSADSLNLPVLAGPAEATALGNILLQLYTLGEFQNMQQARQFLAESQSTTPYSPHHSAQWEEAYQKFKKIIHT</sequence>
<dbReference type="GO" id="GO:0005829">
    <property type="term" value="C:cytosol"/>
    <property type="evidence" value="ECO:0007669"/>
    <property type="project" value="TreeGrafter"/>
</dbReference>
<dbReference type="PANTHER" id="PTHR10196">
    <property type="entry name" value="SUGAR KINASE"/>
    <property type="match status" value="1"/>
</dbReference>
<evidence type="ECO:0000256" key="7">
    <source>
        <dbReference type="ARBA" id="ARBA00023308"/>
    </source>
</evidence>
<evidence type="ECO:0000256" key="2">
    <source>
        <dbReference type="ARBA" id="ARBA00022679"/>
    </source>
</evidence>
<evidence type="ECO:0000256" key="6">
    <source>
        <dbReference type="ARBA" id="ARBA00023157"/>
    </source>
</evidence>
<protein>
    <submittedName>
        <fullName evidence="10">Rhamnulokinase</fullName>
    </submittedName>
</protein>
<dbReference type="InterPro" id="IPR043129">
    <property type="entry name" value="ATPase_NBD"/>
</dbReference>
<evidence type="ECO:0000259" key="9">
    <source>
        <dbReference type="Pfam" id="PF02782"/>
    </source>
</evidence>
<keyword evidence="4" id="KW-0418">Kinase</keyword>
<comment type="similarity">
    <text evidence="1">Belongs to the FGGY kinase family.</text>
</comment>
<comment type="caution">
    <text evidence="10">The sequence shown here is derived from an EMBL/GenBank/DDBJ whole genome shotgun (WGS) entry which is preliminary data.</text>
</comment>
<feature type="domain" description="Carbohydrate kinase FGGY C-terminal" evidence="9">
    <location>
        <begin position="237"/>
        <end position="427"/>
    </location>
</feature>
<evidence type="ECO:0000256" key="4">
    <source>
        <dbReference type="ARBA" id="ARBA00022777"/>
    </source>
</evidence>
<keyword evidence="7" id="KW-0684">Rhamnose metabolism</keyword>
<name>A0A9D1MV76_9FIRM</name>
<dbReference type="Pfam" id="PF00370">
    <property type="entry name" value="FGGY_N"/>
    <property type="match status" value="1"/>
</dbReference>
<evidence type="ECO:0000313" key="10">
    <source>
        <dbReference type="EMBL" id="HIU69325.1"/>
    </source>
</evidence>
<evidence type="ECO:0000313" key="11">
    <source>
        <dbReference type="Proteomes" id="UP000824125"/>
    </source>
</evidence>
<dbReference type="InterPro" id="IPR018485">
    <property type="entry name" value="FGGY_C"/>
</dbReference>
<dbReference type="Pfam" id="PF02782">
    <property type="entry name" value="FGGY_C"/>
    <property type="match status" value="1"/>
</dbReference>
<dbReference type="GO" id="GO:0005524">
    <property type="term" value="F:ATP binding"/>
    <property type="evidence" value="ECO:0007669"/>
    <property type="project" value="UniProtKB-KW"/>
</dbReference>